<dbReference type="Gene3D" id="3.30.460.10">
    <property type="entry name" value="Beta Polymerase, domain 2"/>
    <property type="match status" value="1"/>
</dbReference>
<protein>
    <recommendedName>
        <fullName evidence="1">Poly(A) RNA polymerase mitochondrial-like central palm domain-containing protein</fullName>
    </recommendedName>
</protein>
<keyword evidence="3" id="KW-1185">Reference proteome</keyword>
<dbReference type="Proteomes" id="UP000298416">
    <property type="component" value="Unassembled WGS sequence"/>
</dbReference>
<sequence>MNGYNPVEQTVNEILRAINPSKEDWTIRFHIINEVRAVIESIESLRGATVEPYGSFVSNLFTKWGDVDISIELPNGSYISSPGRKHKQSLLADIIKALRKKGGYRRLKFISNARVPIVKFEGNFNISCDLSVNNLSGQMKSKILFWITGIDSRFRDLVKEWAKTHHINDSKSGTLNSYCLSLLVLFHFQTLKPAILPPLVEIYPGNMADDLTGNPK</sequence>
<comment type="caution">
    <text evidence="2">The sequence shown here is derived from an EMBL/GenBank/DDBJ whole genome shotgun (WGS) entry which is preliminary data.</text>
</comment>
<gene>
    <name evidence="2" type="ORF">SASPL_104843</name>
</gene>
<dbReference type="PANTHER" id="PTHR12271:SF123">
    <property type="entry name" value="PROTEIN HESO1"/>
    <property type="match status" value="1"/>
</dbReference>
<accession>A0A8X8YNJ0</accession>
<dbReference type="Gene3D" id="1.10.1410.10">
    <property type="match status" value="1"/>
</dbReference>
<dbReference type="SUPFAM" id="SSF81301">
    <property type="entry name" value="Nucleotidyltransferase"/>
    <property type="match status" value="1"/>
</dbReference>
<reference evidence="2" key="1">
    <citation type="submission" date="2018-01" db="EMBL/GenBank/DDBJ databases">
        <authorList>
            <person name="Mao J.F."/>
        </authorList>
    </citation>
    <scope>NUCLEOTIDE SEQUENCE</scope>
    <source>
        <strain evidence="2">Huo1</strain>
        <tissue evidence="2">Leaf</tissue>
    </source>
</reference>
<dbReference type="CDD" id="cd05402">
    <property type="entry name" value="NT_PAP_TUTase"/>
    <property type="match status" value="1"/>
</dbReference>
<proteinExistence type="predicted"/>
<dbReference type="GO" id="GO:0031123">
    <property type="term" value="P:RNA 3'-end processing"/>
    <property type="evidence" value="ECO:0007669"/>
    <property type="project" value="TreeGrafter"/>
</dbReference>
<organism evidence="2">
    <name type="scientific">Salvia splendens</name>
    <name type="common">Scarlet sage</name>
    <dbReference type="NCBI Taxonomy" id="180675"/>
    <lineage>
        <taxon>Eukaryota</taxon>
        <taxon>Viridiplantae</taxon>
        <taxon>Streptophyta</taxon>
        <taxon>Embryophyta</taxon>
        <taxon>Tracheophyta</taxon>
        <taxon>Spermatophyta</taxon>
        <taxon>Magnoliopsida</taxon>
        <taxon>eudicotyledons</taxon>
        <taxon>Gunneridae</taxon>
        <taxon>Pentapetalae</taxon>
        <taxon>asterids</taxon>
        <taxon>lamiids</taxon>
        <taxon>Lamiales</taxon>
        <taxon>Lamiaceae</taxon>
        <taxon>Nepetoideae</taxon>
        <taxon>Mentheae</taxon>
        <taxon>Salviinae</taxon>
        <taxon>Salvia</taxon>
        <taxon>Salvia subgen. Calosphace</taxon>
        <taxon>core Calosphace</taxon>
    </lineage>
</organism>
<evidence type="ECO:0000313" key="2">
    <source>
        <dbReference type="EMBL" id="KAG6433235.1"/>
    </source>
</evidence>
<dbReference type="Pfam" id="PF22600">
    <property type="entry name" value="MTPAP-like_central"/>
    <property type="match status" value="1"/>
</dbReference>
<evidence type="ECO:0000259" key="1">
    <source>
        <dbReference type="Pfam" id="PF22600"/>
    </source>
</evidence>
<evidence type="ECO:0000313" key="3">
    <source>
        <dbReference type="Proteomes" id="UP000298416"/>
    </source>
</evidence>
<dbReference type="AlphaFoldDB" id="A0A8X8YNJ0"/>
<dbReference type="InterPro" id="IPR054708">
    <property type="entry name" value="MTPAP-like_central"/>
</dbReference>
<feature type="domain" description="Poly(A) RNA polymerase mitochondrial-like central palm" evidence="1">
    <location>
        <begin position="9"/>
        <end position="144"/>
    </location>
</feature>
<dbReference type="PANTHER" id="PTHR12271">
    <property type="entry name" value="POLY A POLYMERASE CID PAP -RELATED"/>
    <property type="match status" value="1"/>
</dbReference>
<reference evidence="2" key="2">
    <citation type="submission" date="2020-08" db="EMBL/GenBank/DDBJ databases">
        <title>Plant Genome Project.</title>
        <authorList>
            <person name="Zhang R.-G."/>
        </authorList>
    </citation>
    <scope>NUCLEOTIDE SEQUENCE</scope>
    <source>
        <strain evidence="2">Huo1</strain>
        <tissue evidence="2">Leaf</tissue>
    </source>
</reference>
<name>A0A8X8YNJ0_SALSN</name>
<dbReference type="GO" id="GO:0050265">
    <property type="term" value="F:RNA uridylyltransferase activity"/>
    <property type="evidence" value="ECO:0007669"/>
    <property type="project" value="TreeGrafter"/>
</dbReference>
<dbReference type="EMBL" id="PNBA02000002">
    <property type="protein sequence ID" value="KAG6433235.1"/>
    <property type="molecule type" value="Genomic_DNA"/>
</dbReference>
<dbReference type="SUPFAM" id="SSF81631">
    <property type="entry name" value="PAP/OAS1 substrate-binding domain"/>
    <property type="match status" value="1"/>
</dbReference>
<dbReference type="InterPro" id="IPR043519">
    <property type="entry name" value="NT_sf"/>
</dbReference>